<evidence type="ECO:0000313" key="2">
    <source>
        <dbReference type="EMBL" id="MPN30609.1"/>
    </source>
</evidence>
<gene>
    <name evidence="2" type="ORF">SDC9_178080</name>
</gene>
<protein>
    <submittedName>
        <fullName evidence="2">Uncharacterized protein</fullName>
    </submittedName>
</protein>
<proteinExistence type="predicted"/>
<dbReference type="EMBL" id="VSSQ01081779">
    <property type="protein sequence ID" value="MPN30609.1"/>
    <property type="molecule type" value="Genomic_DNA"/>
</dbReference>
<accession>A0A645GXY7</accession>
<feature type="compositionally biased region" description="Polar residues" evidence="1">
    <location>
        <begin position="1"/>
        <end position="16"/>
    </location>
</feature>
<feature type="region of interest" description="Disordered" evidence="1">
    <location>
        <begin position="1"/>
        <end position="22"/>
    </location>
</feature>
<name>A0A645GXY7_9ZZZZ</name>
<organism evidence="2">
    <name type="scientific">bioreactor metagenome</name>
    <dbReference type="NCBI Taxonomy" id="1076179"/>
    <lineage>
        <taxon>unclassified sequences</taxon>
        <taxon>metagenomes</taxon>
        <taxon>ecological metagenomes</taxon>
    </lineage>
</organism>
<dbReference type="AlphaFoldDB" id="A0A645GXY7"/>
<sequence>MDITAVESQTPGSTGMTAIYRPIPPRDEDGNILFYLPGMNVLVGERCFTDGVLYEAIQQMTPCNWPPGSAGTDAVWKKAAV</sequence>
<evidence type="ECO:0000256" key="1">
    <source>
        <dbReference type="SAM" id="MobiDB-lite"/>
    </source>
</evidence>
<comment type="caution">
    <text evidence="2">The sequence shown here is derived from an EMBL/GenBank/DDBJ whole genome shotgun (WGS) entry which is preliminary data.</text>
</comment>
<reference evidence="2" key="1">
    <citation type="submission" date="2019-08" db="EMBL/GenBank/DDBJ databases">
        <authorList>
            <person name="Kucharzyk K."/>
            <person name="Murdoch R.W."/>
            <person name="Higgins S."/>
            <person name="Loffler F."/>
        </authorList>
    </citation>
    <scope>NUCLEOTIDE SEQUENCE</scope>
</reference>